<name>A0ABZ3H5H2_GEOAI</name>
<sequence length="141" mass="15393">MTTVVIGVGNPYDEIDSMGPKIAERLAKVLKSECRLCPAPGLELAELMRGCSVAIIVDSTCELDFGEVRLYEPKIPGLKKLIHSLDILETLHITQFILEEAPQKVIVIGVGVKDLKSEVDKVDELVMKIVDLLETGGLHEG</sequence>
<dbReference type="Gene3D" id="3.40.50.1450">
    <property type="entry name" value="HybD-like"/>
    <property type="match status" value="1"/>
</dbReference>
<dbReference type="RefSeq" id="WP_193807062.1">
    <property type="nucleotide sequence ID" value="NZ_CP087714.1"/>
</dbReference>
<evidence type="ECO:0008006" key="3">
    <source>
        <dbReference type="Google" id="ProtNLM"/>
    </source>
</evidence>
<dbReference type="EMBL" id="CP087714">
    <property type="protein sequence ID" value="XAT63687.1"/>
    <property type="molecule type" value="Genomic_DNA"/>
</dbReference>
<dbReference type="GeneID" id="90450147"/>
<dbReference type="InterPro" id="IPR023430">
    <property type="entry name" value="Pept_HybD-like_dom_sf"/>
</dbReference>
<evidence type="ECO:0000313" key="1">
    <source>
        <dbReference type="EMBL" id="XAT63687.1"/>
    </source>
</evidence>
<reference evidence="1 2" key="1">
    <citation type="submission" date="2021-11" db="EMBL/GenBank/DDBJ databases">
        <title>Whole genome of Geoglobus acetivorans.</title>
        <authorList>
            <person name="Liu D."/>
        </authorList>
    </citation>
    <scope>NUCLEOTIDE SEQUENCE [LARGE SCALE GENOMIC DNA]</scope>
    <source>
        <strain evidence="1 2">SBH6</strain>
    </source>
</reference>
<gene>
    <name evidence="1" type="ORF">LPQ35_10585</name>
</gene>
<proteinExistence type="predicted"/>
<dbReference type="Proteomes" id="UP001492541">
    <property type="component" value="Chromosome"/>
</dbReference>
<keyword evidence="2" id="KW-1185">Reference proteome</keyword>
<evidence type="ECO:0000313" key="2">
    <source>
        <dbReference type="Proteomes" id="UP001492541"/>
    </source>
</evidence>
<protein>
    <recommendedName>
        <fullName evidence="3">Hydrogenase maturation protease</fullName>
    </recommendedName>
</protein>
<dbReference type="SUPFAM" id="SSF53163">
    <property type="entry name" value="HybD-like"/>
    <property type="match status" value="1"/>
</dbReference>
<organism evidence="1 2">
    <name type="scientific">Geoglobus acetivorans</name>
    <dbReference type="NCBI Taxonomy" id="565033"/>
    <lineage>
        <taxon>Archaea</taxon>
        <taxon>Methanobacteriati</taxon>
        <taxon>Methanobacteriota</taxon>
        <taxon>Archaeoglobi</taxon>
        <taxon>Archaeoglobales</taxon>
        <taxon>Archaeoglobaceae</taxon>
        <taxon>Geoglobus</taxon>
    </lineage>
</organism>
<accession>A0ABZ3H5H2</accession>